<proteinExistence type="predicted"/>
<dbReference type="Pfam" id="PF07693">
    <property type="entry name" value="KAP_NTPase"/>
    <property type="match status" value="1"/>
</dbReference>
<dbReference type="SUPFAM" id="SSF52540">
    <property type="entry name" value="P-loop containing nucleoside triphosphate hydrolases"/>
    <property type="match status" value="1"/>
</dbReference>
<evidence type="ECO:0000313" key="2">
    <source>
        <dbReference type="EMBL" id="BAY53704.1"/>
    </source>
</evidence>
<accession>A0A1Z4JAA9</accession>
<reference evidence="2 3" key="1">
    <citation type="submission" date="2017-06" db="EMBL/GenBank/DDBJ databases">
        <title>Genome sequencing of cyanobaciteial culture collection at National Institute for Environmental Studies (NIES).</title>
        <authorList>
            <person name="Hirose Y."/>
            <person name="Shimura Y."/>
            <person name="Fujisawa T."/>
            <person name="Nakamura Y."/>
            <person name="Kawachi M."/>
        </authorList>
    </citation>
    <scope>NUCLEOTIDE SEQUENCE [LARGE SCALE GENOMIC DNA]</scope>
    <source>
        <strain evidence="2 3">NIES-2135</strain>
    </source>
</reference>
<dbReference type="Gene3D" id="3.40.50.300">
    <property type="entry name" value="P-loop containing nucleotide triphosphate hydrolases"/>
    <property type="match status" value="1"/>
</dbReference>
<gene>
    <name evidence="2" type="ORF">NIES2135_05140</name>
</gene>
<sequence>MSQEQKTINSHIETYLDYYCNLSHAPGFAVLLQGQWGSGKTWFINRYREKLKENNHKCLYVSLYGMTSFSEIENAFFQQLHPVLSSKGMAITGKIIKGLLKGTLKIDLNSDSKDDGTLNLQIPEINLPEYLRDADKSILIFDDLERCNIDLVNILGYINFFVEHQELKVILIANEDELVKDTKYQIIKEKLIGKTFGVSLDFEGALENFIAVINNLNARRFLSDNTELIQNFYGQAGYENLRNLKQIVLDFERIFNVLPEKAKDKVELAQDLLKLLIAFSIEIKRGNILPKDISKLRETYSVSLSTRIASQALGTGKDEDQENTPLQEVLNRYPSIDLRDPFPSELWWQVFFDKGIVDIEELAQSILNSRYFQNENTPNWVRLWHFTDLSDDDFDSIISSVELDFSNRKYVEIGIVKHVFGLLLMFSHAGLYSKKKDEILKNTKRYIDYLKDSKQLAISTSSSIDSITDDGYGSLGFQGKEFEEFQELSSYINEVKKLAQEESLPVAGQELLTIMQSDIWKFSRMICLSEYQYEDIFIQDYHEIPILKYIEPTTFITLLLQMGVENKRRILLSLRERYKFGNINLRLIEELEWLKSVRDLLQKEVESRKGKVSGFVLASYIQYYLDEAIRKLEKDKAQLGANQQ</sequence>
<dbReference type="Proteomes" id="UP000217895">
    <property type="component" value="Chromosome"/>
</dbReference>
<evidence type="ECO:0000313" key="3">
    <source>
        <dbReference type="Proteomes" id="UP000217895"/>
    </source>
</evidence>
<dbReference type="AlphaFoldDB" id="A0A1Z4JAA9"/>
<feature type="domain" description="KAP NTPase" evidence="1">
    <location>
        <begin position="11"/>
        <end position="254"/>
    </location>
</feature>
<organism evidence="2 3">
    <name type="scientific">Leptolyngbya boryana NIES-2135</name>
    <dbReference type="NCBI Taxonomy" id="1973484"/>
    <lineage>
        <taxon>Bacteria</taxon>
        <taxon>Bacillati</taxon>
        <taxon>Cyanobacteriota</taxon>
        <taxon>Cyanophyceae</taxon>
        <taxon>Leptolyngbyales</taxon>
        <taxon>Leptolyngbyaceae</taxon>
        <taxon>Leptolyngbya group</taxon>
        <taxon>Leptolyngbya</taxon>
    </lineage>
</organism>
<dbReference type="InterPro" id="IPR011646">
    <property type="entry name" value="KAP_P-loop"/>
</dbReference>
<protein>
    <recommendedName>
        <fullName evidence="1">KAP NTPase domain-containing protein</fullName>
    </recommendedName>
</protein>
<evidence type="ECO:0000259" key="1">
    <source>
        <dbReference type="Pfam" id="PF07693"/>
    </source>
</evidence>
<dbReference type="InterPro" id="IPR027417">
    <property type="entry name" value="P-loop_NTPase"/>
</dbReference>
<dbReference type="EMBL" id="AP018203">
    <property type="protein sequence ID" value="BAY53704.1"/>
    <property type="molecule type" value="Genomic_DNA"/>
</dbReference>
<keyword evidence="3" id="KW-1185">Reference proteome</keyword>
<name>A0A1Z4JAA9_LEPBY</name>